<evidence type="ECO:0008006" key="4">
    <source>
        <dbReference type="Google" id="ProtNLM"/>
    </source>
</evidence>
<dbReference type="InterPro" id="IPR038078">
    <property type="entry name" value="PhoU-like_sf"/>
</dbReference>
<dbReference type="PANTHER" id="PTHR37298:SF1">
    <property type="entry name" value="UPF0111 PROTEIN YKAA"/>
    <property type="match status" value="1"/>
</dbReference>
<dbReference type="Proteomes" id="UP000295500">
    <property type="component" value="Unassembled WGS sequence"/>
</dbReference>
<dbReference type="Gene3D" id="1.20.58.220">
    <property type="entry name" value="Phosphate transport system protein phou homolog 2, domain 2"/>
    <property type="match status" value="1"/>
</dbReference>
<organism evidence="2 3">
    <name type="scientific">Aminicella lysinilytica</name>
    <dbReference type="NCBI Taxonomy" id="433323"/>
    <lineage>
        <taxon>Bacteria</taxon>
        <taxon>Bacillati</taxon>
        <taxon>Bacillota</taxon>
        <taxon>Clostridia</taxon>
        <taxon>Peptostreptococcales</taxon>
        <taxon>Anaerovoracaceae</taxon>
        <taxon>Aminicella</taxon>
    </lineage>
</organism>
<keyword evidence="3" id="KW-1185">Reference proteome</keyword>
<accession>A0A4R6PXK2</accession>
<dbReference type="RefSeq" id="WP_166635417.1">
    <property type="nucleotide sequence ID" value="NZ_CALCQM010000060.1"/>
</dbReference>
<evidence type="ECO:0000256" key="1">
    <source>
        <dbReference type="ARBA" id="ARBA00008591"/>
    </source>
</evidence>
<protein>
    <recommendedName>
        <fullName evidence="4">Phosphate transport regulator</fullName>
    </recommendedName>
</protein>
<name>A0A4R6PXK2_9FIRM</name>
<evidence type="ECO:0000313" key="3">
    <source>
        <dbReference type="Proteomes" id="UP000295500"/>
    </source>
</evidence>
<comment type="similarity">
    <text evidence="1">Belongs to the UPF0111 family.</text>
</comment>
<dbReference type="AlphaFoldDB" id="A0A4R6PXK2"/>
<comment type="caution">
    <text evidence="2">The sequence shown here is derived from an EMBL/GenBank/DDBJ whole genome shotgun (WGS) entry which is preliminary data.</text>
</comment>
<dbReference type="InterPro" id="IPR052912">
    <property type="entry name" value="UPF0111_domain"/>
</dbReference>
<sequence length="204" mass="23654">MNKKKDKIFTLLVKIAENMKDCGEMFCDFKITSEIDLGVFSEKMKDLESRGDTTVHETMVELNHALITPIDQEDILVIAENMDTVVDCMEEASAFFYLYNVQELDKYMEEFRKYIKLCTYELFEAINLLADRKVTMIKKHTVNVKTHEEACDTIERTALRELFANCNDPIEIIKMKDIYSMLEDTVDTCQNVAKVLDSIVMKNA</sequence>
<evidence type="ECO:0000313" key="2">
    <source>
        <dbReference type="EMBL" id="TDP51079.1"/>
    </source>
</evidence>
<gene>
    <name evidence="2" type="ORF">EV211_13327</name>
</gene>
<reference evidence="2 3" key="1">
    <citation type="submission" date="2019-03" db="EMBL/GenBank/DDBJ databases">
        <title>Genomic Encyclopedia of Type Strains, Phase IV (KMG-IV): sequencing the most valuable type-strain genomes for metagenomic binning, comparative biology and taxonomic classification.</title>
        <authorList>
            <person name="Goeker M."/>
        </authorList>
    </citation>
    <scope>NUCLEOTIDE SEQUENCE [LARGE SCALE GENOMIC DNA]</scope>
    <source>
        <strain evidence="2 3">DSM 28287</strain>
    </source>
</reference>
<dbReference type="InterPro" id="IPR018445">
    <property type="entry name" value="Put_Phosphate_transp_reg"/>
</dbReference>
<dbReference type="EMBL" id="SNXO01000033">
    <property type="protein sequence ID" value="TDP51079.1"/>
    <property type="molecule type" value="Genomic_DNA"/>
</dbReference>
<dbReference type="Pfam" id="PF01865">
    <property type="entry name" value="PhoU_div"/>
    <property type="match status" value="1"/>
</dbReference>
<dbReference type="PANTHER" id="PTHR37298">
    <property type="entry name" value="UPF0111 PROTEIN YKAA"/>
    <property type="match status" value="1"/>
</dbReference>
<proteinExistence type="inferred from homology"/>